<dbReference type="AlphaFoldDB" id="A0A3D8J0K5"/>
<dbReference type="InterPro" id="IPR006175">
    <property type="entry name" value="YjgF/YER057c/UK114"/>
</dbReference>
<evidence type="ECO:0000313" key="1">
    <source>
        <dbReference type="EMBL" id="RDU71069.1"/>
    </source>
</evidence>
<dbReference type="PANTHER" id="PTHR47328:SF1">
    <property type="entry name" value="RUTC FAMILY PROTEIN YOAB"/>
    <property type="match status" value="1"/>
</dbReference>
<dbReference type="Pfam" id="PF01042">
    <property type="entry name" value="Ribonuc_L-PSP"/>
    <property type="match status" value="1"/>
</dbReference>
<proteinExistence type="predicted"/>
<dbReference type="InterPro" id="IPR035959">
    <property type="entry name" value="RutC-like_sf"/>
</dbReference>
<organism evidence="1 2">
    <name type="scientific">Helicobacter aurati</name>
    <dbReference type="NCBI Taxonomy" id="137778"/>
    <lineage>
        <taxon>Bacteria</taxon>
        <taxon>Pseudomonadati</taxon>
        <taxon>Campylobacterota</taxon>
        <taxon>Epsilonproteobacteria</taxon>
        <taxon>Campylobacterales</taxon>
        <taxon>Helicobacteraceae</taxon>
        <taxon>Helicobacter</taxon>
    </lineage>
</organism>
<evidence type="ECO:0000313" key="2">
    <source>
        <dbReference type="Proteomes" id="UP000256424"/>
    </source>
</evidence>
<dbReference type="SUPFAM" id="SSF55298">
    <property type="entry name" value="YjgF-like"/>
    <property type="match status" value="1"/>
</dbReference>
<reference evidence="1 2" key="1">
    <citation type="submission" date="2018-04" db="EMBL/GenBank/DDBJ databases">
        <title>Novel Campyloabacter and Helicobacter Species and Strains.</title>
        <authorList>
            <person name="Mannion A.J."/>
            <person name="Shen Z."/>
            <person name="Fox J.G."/>
        </authorList>
    </citation>
    <scope>NUCLEOTIDE SEQUENCE [LARGE SCALE GENOMIC DNA]</scope>
    <source>
        <strain evidence="1 2">MIT 97-5075</strain>
    </source>
</reference>
<dbReference type="Proteomes" id="UP000256424">
    <property type="component" value="Unassembled WGS sequence"/>
</dbReference>
<dbReference type="OrthoDB" id="9808943at2"/>
<dbReference type="InterPro" id="IPR035709">
    <property type="entry name" value="YoaB-like"/>
</dbReference>
<sequence>MIQRYQENTYLAQIVVYDGYFESSGQVMLDANASIQQQTREVLAQIDRLLSSIDADKTHLTRVQMWLNDMNDFYAMNAVYEEWLKDVPKPVRACVGATLIEGAKIEIQVFGYRR</sequence>
<dbReference type="Gene3D" id="3.30.1330.40">
    <property type="entry name" value="RutC-like"/>
    <property type="match status" value="1"/>
</dbReference>
<comment type="caution">
    <text evidence="1">The sequence shown here is derived from an EMBL/GenBank/DDBJ whole genome shotgun (WGS) entry which is preliminary data.</text>
</comment>
<accession>A0A3D8J0K5</accession>
<dbReference type="RefSeq" id="WP_104763604.1">
    <property type="nucleotide sequence ID" value="NZ_FZPM01000026.1"/>
</dbReference>
<dbReference type="EMBL" id="NXLW01000014">
    <property type="protein sequence ID" value="RDU71069.1"/>
    <property type="molecule type" value="Genomic_DNA"/>
</dbReference>
<protein>
    <submittedName>
        <fullName evidence="1">RidA family protein</fullName>
    </submittedName>
</protein>
<gene>
    <name evidence="1" type="ORF">CQA66_07175</name>
</gene>
<dbReference type="PANTHER" id="PTHR47328">
    <property type="match status" value="1"/>
</dbReference>
<dbReference type="CDD" id="cd06150">
    <property type="entry name" value="YjgF_YER057c_UK114_like_2"/>
    <property type="match status" value="1"/>
</dbReference>
<name>A0A3D8J0K5_9HELI</name>
<keyword evidence="2" id="KW-1185">Reference proteome</keyword>